<proteinExistence type="predicted"/>
<sequence length="82" mass="9304">MRTTQASTHHLLHVDQALAHCESATTPETTAVPTSSPTAVQNRWGKKKRCSGGSEEPVEREELLVSKFYSLRHICPVFFFFW</sequence>
<feature type="region of interest" description="Disordered" evidence="1">
    <location>
        <begin position="26"/>
        <end position="55"/>
    </location>
</feature>
<feature type="compositionally biased region" description="Polar residues" evidence="1">
    <location>
        <begin position="26"/>
        <end position="41"/>
    </location>
</feature>
<keyword evidence="3" id="KW-1185">Reference proteome</keyword>
<evidence type="ECO:0000313" key="2">
    <source>
        <dbReference type="EMBL" id="KAK9091750.1"/>
    </source>
</evidence>
<gene>
    <name evidence="2" type="ORF">Sjap_024927</name>
</gene>
<protein>
    <submittedName>
        <fullName evidence="2">Uncharacterized protein</fullName>
    </submittedName>
</protein>
<dbReference type="Proteomes" id="UP001417504">
    <property type="component" value="Unassembled WGS sequence"/>
</dbReference>
<comment type="caution">
    <text evidence="2">The sequence shown here is derived from an EMBL/GenBank/DDBJ whole genome shotgun (WGS) entry which is preliminary data.</text>
</comment>
<accession>A0AAP0EE89</accession>
<reference evidence="2 3" key="1">
    <citation type="submission" date="2024-01" db="EMBL/GenBank/DDBJ databases">
        <title>Genome assemblies of Stephania.</title>
        <authorList>
            <person name="Yang L."/>
        </authorList>
    </citation>
    <scope>NUCLEOTIDE SEQUENCE [LARGE SCALE GENOMIC DNA]</scope>
    <source>
        <strain evidence="2">QJT</strain>
        <tissue evidence="2">Leaf</tissue>
    </source>
</reference>
<dbReference type="AlphaFoldDB" id="A0AAP0EE89"/>
<evidence type="ECO:0000256" key="1">
    <source>
        <dbReference type="SAM" id="MobiDB-lite"/>
    </source>
</evidence>
<name>A0AAP0EE89_9MAGN</name>
<organism evidence="2 3">
    <name type="scientific">Stephania japonica</name>
    <dbReference type="NCBI Taxonomy" id="461633"/>
    <lineage>
        <taxon>Eukaryota</taxon>
        <taxon>Viridiplantae</taxon>
        <taxon>Streptophyta</taxon>
        <taxon>Embryophyta</taxon>
        <taxon>Tracheophyta</taxon>
        <taxon>Spermatophyta</taxon>
        <taxon>Magnoliopsida</taxon>
        <taxon>Ranunculales</taxon>
        <taxon>Menispermaceae</taxon>
        <taxon>Menispermoideae</taxon>
        <taxon>Cissampelideae</taxon>
        <taxon>Stephania</taxon>
    </lineage>
</organism>
<evidence type="ECO:0000313" key="3">
    <source>
        <dbReference type="Proteomes" id="UP001417504"/>
    </source>
</evidence>
<dbReference type="EMBL" id="JBBNAE010000010">
    <property type="protein sequence ID" value="KAK9091750.1"/>
    <property type="molecule type" value="Genomic_DNA"/>
</dbReference>